<comment type="caution">
    <text evidence="2">The sequence shown here is derived from an EMBL/GenBank/DDBJ whole genome shotgun (WGS) entry which is preliminary data.</text>
</comment>
<organism evidence="2 3">
    <name type="scientific">Stephania yunnanensis</name>
    <dbReference type="NCBI Taxonomy" id="152371"/>
    <lineage>
        <taxon>Eukaryota</taxon>
        <taxon>Viridiplantae</taxon>
        <taxon>Streptophyta</taxon>
        <taxon>Embryophyta</taxon>
        <taxon>Tracheophyta</taxon>
        <taxon>Spermatophyta</taxon>
        <taxon>Magnoliopsida</taxon>
        <taxon>Ranunculales</taxon>
        <taxon>Menispermaceae</taxon>
        <taxon>Menispermoideae</taxon>
        <taxon>Cissampelideae</taxon>
        <taxon>Stephania</taxon>
    </lineage>
</organism>
<protein>
    <submittedName>
        <fullName evidence="2">Uncharacterized protein</fullName>
    </submittedName>
</protein>
<accession>A0AAP0E4W3</accession>
<gene>
    <name evidence="2" type="ORF">Syun_029090</name>
</gene>
<dbReference type="Proteomes" id="UP001420932">
    <property type="component" value="Unassembled WGS sequence"/>
</dbReference>
<name>A0AAP0E4W3_9MAGN</name>
<evidence type="ECO:0000313" key="2">
    <source>
        <dbReference type="EMBL" id="KAK9086696.1"/>
    </source>
</evidence>
<dbReference type="EMBL" id="JBBNAF010000013">
    <property type="protein sequence ID" value="KAK9086696.1"/>
    <property type="molecule type" value="Genomic_DNA"/>
</dbReference>
<feature type="compositionally biased region" description="Basic and acidic residues" evidence="1">
    <location>
        <begin position="17"/>
        <end position="44"/>
    </location>
</feature>
<reference evidence="2 3" key="1">
    <citation type="submission" date="2024-01" db="EMBL/GenBank/DDBJ databases">
        <title>Genome assemblies of Stephania.</title>
        <authorList>
            <person name="Yang L."/>
        </authorList>
    </citation>
    <scope>NUCLEOTIDE SEQUENCE [LARGE SCALE GENOMIC DNA]</scope>
    <source>
        <strain evidence="2">YNDBR</strain>
        <tissue evidence="2">Leaf</tissue>
    </source>
</reference>
<dbReference type="AlphaFoldDB" id="A0AAP0E4W3"/>
<keyword evidence="3" id="KW-1185">Reference proteome</keyword>
<feature type="region of interest" description="Disordered" evidence="1">
    <location>
        <begin position="1"/>
        <end position="91"/>
    </location>
</feature>
<sequence>MIAPSEKALSSQMGDAAPRKGGDGVEQGGERPEEKRDAAEKEGVRAAVRGGEGGERRLWAHRIKTKAVGRGVSKRQQGPNIGSGRKEAPAA</sequence>
<proteinExistence type="predicted"/>
<evidence type="ECO:0000313" key="3">
    <source>
        <dbReference type="Proteomes" id="UP001420932"/>
    </source>
</evidence>
<evidence type="ECO:0000256" key="1">
    <source>
        <dbReference type="SAM" id="MobiDB-lite"/>
    </source>
</evidence>